<organism evidence="16 18">
    <name type="scientific">Polarella glacialis</name>
    <name type="common">Dinoflagellate</name>
    <dbReference type="NCBI Taxonomy" id="89957"/>
    <lineage>
        <taxon>Eukaryota</taxon>
        <taxon>Sar</taxon>
        <taxon>Alveolata</taxon>
        <taxon>Dinophyceae</taxon>
        <taxon>Suessiales</taxon>
        <taxon>Suessiaceae</taxon>
        <taxon>Polarella</taxon>
    </lineage>
</organism>
<keyword evidence="12" id="KW-0670">Pyruvate</keyword>
<dbReference type="UniPathway" id="UPA00109">
    <property type="reaction ID" value="UER00188"/>
</dbReference>
<keyword evidence="7" id="KW-0547">Nucleotide-binding</keyword>
<keyword evidence="10 13" id="KW-0460">Magnesium</keyword>
<keyword evidence="8 13" id="KW-0418">Kinase</keyword>
<comment type="similarity">
    <text evidence="3 13">Belongs to the pyruvate kinase family.</text>
</comment>
<feature type="domain" description="Pyruvate kinase C-terminal" evidence="15">
    <location>
        <begin position="390"/>
        <end position="426"/>
    </location>
</feature>
<dbReference type="EMBL" id="CAJNNW010025874">
    <property type="protein sequence ID" value="CAE8680597.1"/>
    <property type="molecule type" value="Genomic_DNA"/>
</dbReference>
<dbReference type="Gene3D" id="3.20.20.60">
    <property type="entry name" value="Phosphoenolpyruvate-binding domains"/>
    <property type="match status" value="1"/>
</dbReference>
<dbReference type="PANTHER" id="PTHR11817">
    <property type="entry name" value="PYRUVATE KINASE"/>
    <property type="match status" value="1"/>
</dbReference>
<dbReference type="PROSITE" id="PS00110">
    <property type="entry name" value="PYRUVATE_KINASE"/>
    <property type="match status" value="1"/>
</dbReference>
<dbReference type="InterPro" id="IPR015813">
    <property type="entry name" value="Pyrv/PenolPyrv_kinase-like_dom"/>
</dbReference>
<evidence type="ECO:0000256" key="4">
    <source>
        <dbReference type="ARBA" id="ARBA00012142"/>
    </source>
</evidence>
<evidence type="ECO:0000259" key="15">
    <source>
        <dbReference type="Pfam" id="PF02887"/>
    </source>
</evidence>
<evidence type="ECO:0000256" key="8">
    <source>
        <dbReference type="ARBA" id="ARBA00022777"/>
    </source>
</evidence>
<keyword evidence="5 13" id="KW-0808">Transferase</keyword>
<evidence type="ECO:0000256" key="2">
    <source>
        <dbReference type="ARBA" id="ARBA00004997"/>
    </source>
</evidence>
<dbReference type="InterPro" id="IPR036918">
    <property type="entry name" value="Pyrv_Knase_C_sf"/>
</dbReference>
<feature type="domain" description="Pyruvate kinase barrel" evidence="14">
    <location>
        <begin position="25"/>
        <end position="352"/>
    </location>
</feature>
<dbReference type="InterPro" id="IPR018209">
    <property type="entry name" value="Pyrv_Knase_AS"/>
</dbReference>
<evidence type="ECO:0000256" key="5">
    <source>
        <dbReference type="ARBA" id="ARBA00022679"/>
    </source>
</evidence>
<protein>
    <recommendedName>
        <fullName evidence="4 13">Pyruvate kinase</fullName>
        <ecNumber evidence="4 13">2.7.1.40</ecNumber>
    </recommendedName>
</protein>
<dbReference type="OMA" id="FERCDES"/>
<evidence type="ECO:0000256" key="12">
    <source>
        <dbReference type="ARBA" id="ARBA00023317"/>
    </source>
</evidence>
<dbReference type="PRINTS" id="PR01050">
    <property type="entry name" value="PYRUVTKNASE"/>
</dbReference>
<keyword evidence="18" id="KW-1185">Reference proteome</keyword>
<dbReference type="GO" id="GO:0016301">
    <property type="term" value="F:kinase activity"/>
    <property type="evidence" value="ECO:0007669"/>
    <property type="project" value="UniProtKB-KW"/>
</dbReference>
<sequence length="430" mass="46740">MLLDEPTNRARLTSLDPGTLDSFNRKCKVICTMGPCCWDVDMLVKLIDCGMNVCRLNFSHGDHEGHGATVKRIREACEQRPGKNVAILLDTKGPEIRTGFFKDEIAGGKVHLKQGQDLKLVTDYSFKGDETCLAITYAQLPKAVKPGQIILAADGSLSLRVKSCGDDFVIVEVLNDISIGEKKNMNLPGVKVELPCLQEKDIKDLVEFGIPNAVDFVAASFVQCADDIKLIRDTLGLRGRSIKIIAKIENQEGINNIDEIIAATDGVMVARGDMGMEIDIEKVGLVQKMIIMKCNLAGKFVVTATQMLDSMERAPRPTRAEATDVLNAVLDGTDVVMLSGETANGMFPEAAVSTMRRICEQAENVLDYSALYLNMRTQMLQGGQRMSPVESVCSAAVKATIDSPIPLIIALTETGATARLIAKYKPLGFA</sequence>
<proteinExistence type="inferred from homology"/>
<dbReference type="GO" id="GO:0005524">
    <property type="term" value="F:ATP binding"/>
    <property type="evidence" value="ECO:0007669"/>
    <property type="project" value="UniProtKB-KW"/>
</dbReference>
<evidence type="ECO:0000256" key="9">
    <source>
        <dbReference type="ARBA" id="ARBA00022840"/>
    </source>
</evidence>
<dbReference type="Pfam" id="PF00224">
    <property type="entry name" value="PK"/>
    <property type="match status" value="1"/>
</dbReference>
<dbReference type="InterPro" id="IPR011037">
    <property type="entry name" value="Pyrv_Knase-like_insert_dom_sf"/>
</dbReference>
<evidence type="ECO:0000313" key="16">
    <source>
        <dbReference type="EMBL" id="CAE8632183.1"/>
    </source>
</evidence>
<accession>A0A813H2Y7</accession>
<gene>
    <name evidence="16" type="ORF">PGLA1383_LOCUS48166</name>
    <name evidence="17" type="ORF">PGLA2088_LOCUS22001</name>
</gene>
<dbReference type="Gene3D" id="2.40.33.10">
    <property type="entry name" value="PK beta-barrel domain-like"/>
    <property type="match status" value="1"/>
</dbReference>
<dbReference type="InterPro" id="IPR040442">
    <property type="entry name" value="Pyrv_kinase-like_dom_sf"/>
</dbReference>
<dbReference type="InterPro" id="IPR015793">
    <property type="entry name" value="Pyrv_Knase_brl"/>
</dbReference>
<dbReference type="NCBIfam" id="NF004491">
    <property type="entry name" value="PRK05826.1"/>
    <property type="match status" value="1"/>
</dbReference>
<evidence type="ECO:0000256" key="7">
    <source>
        <dbReference type="ARBA" id="ARBA00022741"/>
    </source>
</evidence>
<dbReference type="GO" id="GO:0030955">
    <property type="term" value="F:potassium ion binding"/>
    <property type="evidence" value="ECO:0007669"/>
    <property type="project" value="InterPro"/>
</dbReference>
<dbReference type="SUPFAM" id="SSF52935">
    <property type="entry name" value="PK C-terminal domain-like"/>
    <property type="match status" value="1"/>
</dbReference>
<dbReference type="GO" id="GO:0000287">
    <property type="term" value="F:magnesium ion binding"/>
    <property type="evidence" value="ECO:0007669"/>
    <property type="project" value="InterPro"/>
</dbReference>
<evidence type="ECO:0000256" key="6">
    <source>
        <dbReference type="ARBA" id="ARBA00022723"/>
    </source>
</evidence>
<dbReference type="GO" id="GO:0004743">
    <property type="term" value="F:pyruvate kinase activity"/>
    <property type="evidence" value="ECO:0007669"/>
    <property type="project" value="UniProtKB-EC"/>
</dbReference>
<dbReference type="Proteomes" id="UP000626109">
    <property type="component" value="Unassembled WGS sequence"/>
</dbReference>
<reference evidence="16" key="1">
    <citation type="submission" date="2021-02" db="EMBL/GenBank/DDBJ databases">
        <authorList>
            <person name="Dougan E. K."/>
            <person name="Rhodes N."/>
            <person name="Thang M."/>
            <person name="Chan C."/>
        </authorList>
    </citation>
    <scope>NUCLEOTIDE SEQUENCE</scope>
</reference>
<keyword evidence="11 13" id="KW-0324">Glycolysis</keyword>
<dbReference type="SUPFAM" id="SSF51621">
    <property type="entry name" value="Phosphoenolpyruvate/pyruvate domain"/>
    <property type="match status" value="1"/>
</dbReference>
<dbReference type="InterPro" id="IPR001697">
    <property type="entry name" value="Pyr_Knase"/>
</dbReference>
<dbReference type="InterPro" id="IPR015806">
    <property type="entry name" value="Pyrv_Knase_insert_dom_sf"/>
</dbReference>
<dbReference type="Pfam" id="PF02887">
    <property type="entry name" value="PK_C"/>
    <property type="match status" value="1"/>
</dbReference>
<evidence type="ECO:0000256" key="10">
    <source>
        <dbReference type="ARBA" id="ARBA00022842"/>
    </source>
</evidence>
<dbReference type="EC" id="2.7.1.40" evidence="4 13"/>
<dbReference type="SUPFAM" id="SSF50800">
    <property type="entry name" value="PK beta-barrel domain-like"/>
    <property type="match status" value="1"/>
</dbReference>
<comment type="pathway">
    <text evidence="2 13">Carbohydrate degradation; glycolysis; pyruvate from D-glyceraldehyde 3-phosphate: step 5/5.</text>
</comment>
<dbReference type="InterPro" id="IPR015795">
    <property type="entry name" value="Pyrv_Knase_C"/>
</dbReference>
<evidence type="ECO:0000256" key="11">
    <source>
        <dbReference type="ARBA" id="ARBA00023152"/>
    </source>
</evidence>
<comment type="caution">
    <text evidence="16">The sequence shown here is derived from an EMBL/GenBank/DDBJ whole genome shotgun (WGS) entry which is preliminary data.</text>
</comment>
<evidence type="ECO:0000256" key="3">
    <source>
        <dbReference type="ARBA" id="ARBA00008663"/>
    </source>
</evidence>
<dbReference type="NCBIfam" id="TIGR01064">
    <property type="entry name" value="pyruv_kin"/>
    <property type="match status" value="1"/>
</dbReference>
<name>A0A813H2Y7_POLGL</name>
<dbReference type="FunFam" id="2.40.33.10:FF:000001">
    <property type="entry name" value="Pyruvate kinase"/>
    <property type="match status" value="1"/>
</dbReference>
<comment type="cofactor">
    <cofactor evidence="1">
        <name>K(+)</name>
        <dbReference type="ChEBI" id="CHEBI:29103"/>
    </cofactor>
</comment>
<evidence type="ECO:0000256" key="13">
    <source>
        <dbReference type="RuleBase" id="RU000504"/>
    </source>
</evidence>
<dbReference type="Proteomes" id="UP000654075">
    <property type="component" value="Unassembled WGS sequence"/>
</dbReference>
<dbReference type="Gene3D" id="3.40.1380.20">
    <property type="entry name" value="Pyruvate kinase, C-terminal domain"/>
    <property type="match status" value="1"/>
</dbReference>
<evidence type="ECO:0000313" key="17">
    <source>
        <dbReference type="EMBL" id="CAE8680597.1"/>
    </source>
</evidence>
<evidence type="ECO:0000256" key="1">
    <source>
        <dbReference type="ARBA" id="ARBA00001958"/>
    </source>
</evidence>
<dbReference type="OrthoDB" id="108365at2759"/>
<evidence type="ECO:0000313" key="18">
    <source>
        <dbReference type="Proteomes" id="UP000654075"/>
    </source>
</evidence>
<keyword evidence="6" id="KW-0479">Metal-binding</keyword>
<dbReference type="EMBL" id="CAJNNV010030334">
    <property type="protein sequence ID" value="CAE8632183.1"/>
    <property type="molecule type" value="Genomic_DNA"/>
</dbReference>
<dbReference type="AlphaFoldDB" id="A0A813H2Y7"/>
<keyword evidence="9" id="KW-0067">ATP-binding</keyword>
<comment type="catalytic activity">
    <reaction evidence="13">
        <text>pyruvate + ATP = phosphoenolpyruvate + ADP + H(+)</text>
        <dbReference type="Rhea" id="RHEA:18157"/>
        <dbReference type="ChEBI" id="CHEBI:15361"/>
        <dbReference type="ChEBI" id="CHEBI:15378"/>
        <dbReference type="ChEBI" id="CHEBI:30616"/>
        <dbReference type="ChEBI" id="CHEBI:58702"/>
        <dbReference type="ChEBI" id="CHEBI:456216"/>
        <dbReference type="EC" id="2.7.1.40"/>
    </reaction>
</comment>
<evidence type="ECO:0000259" key="14">
    <source>
        <dbReference type="Pfam" id="PF00224"/>
    </source>
</evidence>